<proteinExistence type="predicted"/>
<evidence type="ECO:0000256" key="2">
    <source>
        <dbReference type="ARBA" id="ARBA00004236"/>
    </source>
</evidence>
<dbReference type="SMART" id="SM00387">
    <property type="entry name" value="HATPase_c"/>
    <property type="match status" value="1"/>
</dbReference>
<evidence type="ECO:0000256" key="7">
    <source>
        <dbReference type="ARBA" id="ARBA00022777"/>
    </source>
</evidence>
<dbReference type="Proteomes" id="UP001500506">
    <property type="component" value="Unassembled WGS sequence"/>
</dbReference>
<dbReference type="Pfam" id="PF02518">
    <property type="entry name" value="HATPase_c"/>
    <property type="match status" value="1"/>
</dbReference>
<keyword evidence="15" id="KW-0067">ATP-binding</keyword>
<accession>A0ABN2KK34</accession>
<keyword evidence="7" id="KW-0418">Kinase</keyword>
<keyword evidence="5" id="KW-0808">Transferase</keyword>
<evidence type="ECO:0000313" key="15">
    <source>
        <dbReference type="EMBL" id="GAA1758290.1"/>
    </source>
</evidence>
<keyword evidence="16" id="KW-1185">Reference proteome</keyword>
<dbReference type="Pfam" id="PF00672">
    <property type="entry name" value="HAMP"/>
    <property type="match status" value="1"/>
</dbReference>
<dbReference type="InterPro" id="IPR003661">
    <property type="entry name" value="HisK_dim/P_dom"/>
</dbReference>
<evidence type="ECO:0000313" key="16">
    <source>
        <dbReference type="Proteomes" id="UP001500506"/>
    </source>
</evidence>
<dbReference type="InterPro" id="IPR050428">
    <property type="entry name" value="TCS_sensor_his_kinase"/>
</dbReference>
<evidence type="ECO:0000256" key="5">
    <source>
        <dbReference type="ARBA" id="ARBA00022679"/>
    </source>
</evidence>
<comment type="catalytic activity">
    <reaction evidence="1">
        <text>ATP + protein L-histidine = ADP + protein N-phospho-L-histidine.</text>
        <dbReference type="EC" id="2.7.13.3"/>
    </reaction>
</comment>
<dbReference type="Gene3D" id="6.10.340.10">
    <property type="match status" value="1"/>
</dbReference>
<dbReference type="SUPFAM" id="SSF158472">
    <property type="entry name" value="HAMP domain-like"/>
    <property type="match status" value="1"/>
</dbReference>
<comment type="subcellular location">
    <subcellularLocation>
        <location evidence="2">Cell membrane</location>
    </subcellularLocation>
</comment>
<dbReference type="PRINTS" id="PR00344">
    <property type="entry name" value="BCTRLSENSOR"/>
</dbReference>
<feature type="region of interest" description="Disordered" evidence="11">
    <location>
        <begin position="1"/>
        <end position="20"/>
    </location>
</feature>
<gene>
    <name evidence="15" type="ORF">GCM10009747_16260</name>
</gene>
<dbReference type="PROSITE" id="PS50109">
    <property type="entry name" value="HIS_KIN"/>
    <property type="match status" value="1"/>
</dbReference>
<evidence type="ECO:0000259" key="13">
    <source>
        <dbReference type="PROSITE" id="PS50109"/>
    </source>
</evidence>
<sequence length="457" mass="48439">MADATAGATAEAPRRPRRRRGGVRTRITLVATSVVAVALVLGAVGFWFTLRTSLYDGLRNAAEQDAAVIAERIESDGLGSVSEPDERLVQVVDEAGTIVFASEDAPAAPVADDDDAPPVRVDGETFLTAVESFSTDAVDGIVIVGRDTESADETLATVTRLLWIAVPLIIVLVALTSWIIVGRALSPVERMRRQVDGVTASTLAKRIDEPPVDDEIGRLAHTLNGMLDRLEAAQATQRRFISDASHELKSPLAALRQYAEVARAHPERISLDELGDAVLDEGARLERLVQGMLVLANADEGALQLERSDVDLDDLLLDEAKRMRNGAGLTVDTSGISAARVQGDPRLLRQLVRNLVDNAARHAATGITLTVAPVPDATSVVLTVGDDGDGIPVDERERVFERFVRLDDARARDTGGSGLGLAIVREIVAAHGGSVHVDSGAGEPGTRMVVTLPAAVG</sequence>
<evidence type="ECO:0000256" key="10">
    <source>
        <dbReference type="ARBA" id="ARBA00023136"/>
    </source>
</evidence>
<keyword evidence="6 12" id="KW-0812">Transmembrane</keyword>
<evidence type="ECO:0000256" key="11">
    <source>
        <dbReference type="SAM" id="MobiDB-lite"/>
    </source>
</evidence>
<dbReference type="InterPro" id="IPR003594">
    <property type="entry name" value="HATPase_dom"/>
</dbReference>
<feature type="domain" description="Histidine kinase" evidence="13">
    <location>
        <begin position="243"/>
        <end position="456"/>
    </location>
</feature>
<evidence type="ECO:0000256" key="8">
    <source>
        <dbReference type="ARBA" id="ARBA00022989"/>
    </source>
</evidence>
<dbReference type="EMBL" id="BAAANH010000003">
    <property type="protein sequence ID" value="GAA1758290.1"/>
    <property type="molecule type" value="Genomic_DNA"/>
</dbReference>
<dbReference type="SUPFAM" id="SSF47384">
    <property type="entry name" value="Homodimeric domain of signal transducing histidine kinase"/>
    <property type="match status" value="1"/>
</dbReference>
<feature type="transmembrane region" description="Helical" evidence="12">
    <location>
        <begin position="161"/>
        <end position="185"/>
    </location>
</feature>
<protein>
    <recommendedName>
        <fullName evidence="3">histidine kinase</fullName>
        <ecNumber evidence="3">2.7.13.3</ecNumber>
    </recommendedName>
</protein>
<keyword evidence="10 12" id="KW-0472">Membrane</keyword>
<dbReference type="PANTHER" id="PTHR45436">
    <property type="entry name" value="SENSOR HISTIDINE KINASE YKOH"/>
    <property type="match status" value="1"/>
</dbReference>
<dbReference type="EC" id="2.7.13.3" evidence="3"/>
<keyword evidence="8 12" id="KW-1133">Transmembrane helix</keyword>
<dbReference type="InterPro" id="IPR005467">
    <property type="entry name" value="His_kinase_dom"/>
</dbReference>
<dbReference type="SMART" id="SM00304">
    <property type="entry name" value="HAMP"/>
    <property type="match status" value="1"/>
</dbReference>
<dbReference type="Gene3D" id="3.30.565.10">
    <property type="entry name" value="Histidine kinase-like ATPase, C-terminal domain"/>
    <property type="match status" value="1"/>
</dbReference>
<keyword evidence="15" id="KW-0547">Nucleotide-binding</keyword>
<feature type="compositionally biased region" description="Low complexity" evidence="11">
    <location>
        <begin position="1"/>
        <end position="11"/>
    </location>
</feature>
<dbReference type="InterPro" id="IPR004358">
    <property type="entry name" value="Sig_transdc_His_kin-like_C"/>
</dbReference>
<comment type="caution">
    <text evidence="15">The sequence shown here is derived from an EMBL/GenBank/DDBJ whole genome shotgun (WGS) entry which is preliminary data.</text>
</comment>
<evidence type="ECO:0000256" key="4">
    <source>
        <dbReference type="ARBA" id="ARBA00022553"/>
    </source>
</evidence>
<reference evidence="15 16" key="1">
    <citation type="journal article" date="2019" name="Int. J. Syst. Evol. Microbiol.">
        <title>The Global Catalogue of Microorganisms (GCM) 10K type strain sequencing project: providing services to taxonomists for standard genome sequencing and annotation.</title>
        <authorList>
            <consortium name="The Broad Institute Genomics Platform"/>
            <consortium name="The Broad Institute Genome Sequencing Center for Infectious Disease"/>
            <person name="Wu L."/>
            <person name="Ma J."/>
        </authorList>
    </citation>
    <scope>NUCLEOTIDE SEQUENCE [LARGE SCALE GENOMIC DNA]</scope>
    <source>
        <strain evidence="15 16">JCM 14319</strain>
    </source>
</reference>
<dbReference type="GO" id="GO:0005524">
    <property type="term" value="F:ATP binding"/>
    <property type="evidence" value="ECO:0007669"/>
    <property type="project" value="UniProtKB-KW"/>
</dbReference>
<dbReference type="RefSeq" id="WP_232498908.1">
    <property type="nucleotide sequence ID" value="NZ_BAAANH010000003.1"/>
</dbReference>
<dbReference type="CDD" id="cd06225">
    <property type="entry name" value="HAMP"/>
    <property type="match status" value="1"/>
</dbReference>
<evidence type="ECO:0000256" key="3">
    <source>
        <dbReference type="ARBA" id="ARBA00012438"/>
    </source>
</evidence>
<dbReference type="PANTHER" id="PTHR45436:SF5">
    <property type="entry name" value="SENSOR HISTIDINE KINASE TRCS"/>
    <property type="match status" value="1"/>
</dbReference>
<dbReference type="CDD" id="cd00075">
    <property type="entry name" value="HATPase"/>
    <property type="match status" value="1"/>
</dbReference>
<dbReference type="Gene3D" id="1.10.287.130">
    <property type="match status" value="1"/>
</dbReference>
<evidence type="ECO:0000259" key="14">
    <source>
        <dbReference type="PROSITE" id="PS50885"/>
    </source>
</evidence>
<keyword evidence="9" id="KW-0902">Two-component regulatory system</keyword>
<dbReference type="InterPro" id="IPR003660">
    <property type="entry name" value="HAMP_dom"/>
</dbReference>
<feature type="transmembrane region" description="Helical" evidence="12">
    <location>
        <begin position="27"/>
        <end position="50"/>
    </location>
</feature>
<keyword evidence="4" id="KW-0597">Phosphoprotein</keyword>
<evidence type="ECO:0000256" key="12">
    <source>
        <dbReference type="SAM" id="Phobius"/>
    </source>
</evidence>
<dbReference type="InterPro" id="IPR036097">
    <property type="entry name" value="HisK_dim/P_sf"/>
</dbReference>
<feature type="domain" description="HAMP" evidence="14">
    <location>
        <begin position="182"/>
        <end position="235"/>
    </location>
</feature>
<dbReference type="SUPFAM" id="SSF55874">
    <property type="entry name" value="ATPase domain of HSP90 chaperone/DNA topoisomerase II/histidine kinase"/>
    <property type="match status" value="1"/>
</dbReference>
<evidence type="ECO:0000256" key="6">
    <source>
        <dbReference type="ARBA" id="ARBA00022692"/>
    </source>
</evidence>
<dbReference type="InterPro" id="IPR036890">
    <property type="entry name" value="HATPase_C_sf"/>
</dbReference>
<evidence type="ECO:0000256" key="1">
    <source>
        <dbReference type="ARBA" id="ARBA00000085"/>
    </source>
</evidence>
<dbReference type="CDD" id="cd00082">
    <property type="entry name" value="HisKA"/>
    <property type="match status" value="1"/>
</dbReference>
<name>A0ABN2KK34_9MICO</name>
<dbReference type="Pfam" id="PF00512">
    <property type="entry name" value="HisKA"/>
    <property type="match status" value="1"/>
</dbReference>
<dbReference type="SMART" id="SM00388">
    <property type="entry name" value="HisKA"/>
    <property type="match status" value="1"/>
</dbReference>
<evidence type="ECO:0000256" key="9">
    <source>
        <dbReference type="ARBA" id="ARBA00023012"/>
    </source>
</evidence>
<organism evidence="15 16">
    <name type="scientific">Agromyces humatus</name>
    <dbReference type="NCBI Taxonomy" id="279573"/>
    <lineage>
        <taxon>Bacteria</taxon>
        <taxon>Bacillati</taxon>
        <taxon>Actinomycetota</taxon>
        <taxon>Actinomycetes</taxon>
        <taxon>Micrococcales</taxon>
        <taxon>Microbacteriaceae</taxon>
        <taxon>Agromyces</taxon>
    </lineage>
</organism>
<dbReference type="PROSITE" id="PS50885">
    <property type="entry name" value="HAMP"/>
    <property type="match status" value="1"/>
</dbReference>